<keyword evidence="1" id="KW-0732">Signal</keyword>
<dbReference type="Gene3D" id="3.40.190.10">
    <property type="entry name" value="Periplasmic binding protein-like II"/>
    <property type="match status" value="2"/>
</dbReference>
<feature type="signal peptide" evidence="1">
    <location>
        <begin position="1"/>
        <end position="49"/>
    </location>
</feature>
<proteinExistence type="predicted"/>
<evidence type="ECO:0000313" key="3">
    <source>
        <dbReference type="Proteomes" id="UP000738431"/>
    </source>
</evidence>
<feature type="chain" id="PRO_5046802555" evidence="1">
    <location>
        <begin position="50"/>
        <end position="323"/>
    </location>
</feature>
<dbReference type="EMBL" id="CP139781">
    <property type="protein sequence ID" value="WRQ86332.1"/>
    <property type="molecule type" value="Genomic_DNA"/>
</dbReference>
<reference evidence="2 3" key="1">
    <citation type="submission" date="2023-12" db="EMBL/GenBank/DDBJ databases">
        <title>Description of an unclassified Opitutus bacterium of Verrucomicrobiota.</title>
        <authorList>
            <person name="Zhang D.-F."/>
        </authorList>
    </citation>
    <scope>NUCLEOTIDE SEQUENCE [LARGE SCALE GENOMIC DNA]</scope>
    <source>
        <strain evidence="2 3">WL0086</strain>
    </source>
</reference>
<evidence type="ECO:0000313" key="2">
    <source>
        <dbReference type="EMBL" id="WRQ86332.1"/>
    </source>
</evidence>
<keyword evidence="3" id="KW-1185">Reference proteome</keyword>
<gene>
    <name evidence="2" type="ORF">K1X11_016070</name>
</gene>
<sequence>MSTTTMSNDRRTPVADLLVRGRRWLRCVCRPAVWSTLAALLILSPRAGASSDEGVASETVRVAFTSSMFADVNENDARAALRVWARAITVERDLDAEPDALVFPDLESISAALLAGEVEAIALPLTEFVTLLDKVEFDPLFRMYDHGGEDTRYVLLAPATGAAPAQTLASLAGGDLIALDTAQSCLALPWLNHLLAQEGLPSADAHFGQVTPEGKLSRAVLPVFFKKTAACLVTLQGFETMQELNPQIGRQLQPIAVSPPLIPRVVAFRANYDAPQLPAVIEAITELQLSPKGEQILLMFQSESVSPLSMEDLAESLKLLASP</sequence>
<dbReference type="Proteomes" id="UP000738431">
    <property type="component" value="Chromosome"/>
</dbReference>
<protein>
    <submittedName>
        <fullName evidence="2">PhnD/SsuA/transferrin family substrate-binding protein</fullName>
    </submittedName>
</protein>
<evidence type="ECO:0000256" key="1">
    <source>
        <dbReference type="SAM" id="SignalP"/>
    </source>
</evidence>
<dbReference type="Pfam" id="PF12974">
    <property type="entry name" value="Phosphonate-bd"/>
    <property type="match status" value="1"/>
</dbReference>
<accession>A0ABZ1C4R1</accession>
<name>A0ABZ1C4R1_9BACT</name>
<organism evidence="2 3">
    <name type="scientific">Actomonas aquatica</name>
    <dbReference type="NCBI Taxonomy" id="2866162"/>
    <lineage>
        <taxon>Bacteria</taxon>
        <taxon>Pseudomonadati</taxon>
        <taxon>Verrucomicrobiota</taxon>
        <taxon>Opitutia</taxon>
        <taxon>Opitutales</taxon>
        <taxon>Opitutaceae</taxon>
        <taxon>Actomonas</taxon>
    </lineage>
</organism>
<dbReference type="RefSeq" id="WP_221031261.1">
    <property type="nucleotide sequence ID" value="NZ_CP139781.1"/>
</dbReference>